<reference evidence="1" key="1">
    <citation type="journal article" date="2023" name="Science">
        <title>Elucidation of the pathway for biosynthesis of saponin adjuvants from the soapbark tree.</title>
        <authorList>
            <person name="Reed J."/>
            <person name="Orme A."/>
            <person name="El-Demerdash A."/>
            <person name="Owen C."/>
            <person name="Martin L.B.B."/>
            <person name="Misra R.C."/>
            <person name="Kikuchi S."/>
            <person name="Rejzek M."/>
            <person name="Martin A.C."/>
            <person name="Harkess A."/>
            <person name="Leebens-Mack J."/>
            <person name="Louveau T."/>
            <person name="Stephenson M.J."/>
            <person name="Osbourn A."/>
        </authorList>
    </citation>
    <scope>NUCLEOTIDE SEQUENCE</scope>
    <source>
        <strain evidence="1">S10</strain>
    </source>
</reference>
<dbReference type="KEGG" id="qsa:O6P43_011399"/>
<evidence type="ECO:0000313" key="2">
    <source>
        <dbReference type="Proteomes" id="UP001163823"/>
    </source>
</evidence>
<keyword evidence="2" id="KW-1185">Reference proteome</keyword>
<gene>
    <name evidence="1" type="ORF">O6P43_011399</name>
</gene>
<sequence>MLVLGSREIIWILTAAGPEHDIYGAWLHDDYSGGFGSSLPSTLAHWPQVKKRNCCMLWVKLGVGSRAKLEGKSFLLWQHKGFDGLLQCRCRISFAALYVLKLEVFNDPPKY</sequence>
<protein>
    <submittedName>
        <fullName evidence="1">Uncharacterized protein</fullName>
    </submittedName>
</protein>
<proteinExistence type="predicted"/>
<evidence type="ECO:0000313" key="1">
    <source>
        <dbReference type="EMBL" id="KAJ7967094.1"/>
    </source>
</evidence>
<organism evidence="1 2">
    <name type="scientific">Quillaja saponaria</name>
    <name type="common">Soap bark tree</name>
    <dbReference type="NCBI Taxonomy" id="32244"/>
    <lineage>
        <taxon>Eukaryota</taxon>
        <taxon>Viridiplantae</taxon>
        <taxon>Streptophyta</taxon>
        <taxon>Embryophyta</taxon>
        <taxon>Tracheophyta</taxon>
        <taxon>Spermatophyta</taxon>
        <taxon>Magnoliopsida</taxon>
        <taxon>eudicotyledons</taxon>
        <taxon>Gunneridae</taxon>
        <taxon>Pentapetalae</taxon>
        <taxon>rosids</taxon>
        <taxon>fabids</taxon>
        <taxon>Fabales</taxon>
        <taxon>Quillajaceae</taxon>
        <taxon>Quillaja</taxon>
    </lineage>
</organism>
<accession>A0AAD7PU06</accession>
<dbReference type="AlphaFoldDB" id="A0AAD7PU06"/>
<dbReference type="EMBL" id="JARAOO010000005">
    <property type="protein sequence ID" value="KAJ7967094.1"/>
    <property type="molecule type" value="Genomic_DNA"/>
</dbReference>
<name>A0AAD7PU06_QUISA</name>
<comment type="caution">
    <text evidence="1">The sequence shown here is derived from an EMBL/GenBank/DDBJ whole genome shotgun (WGS) entry which is preliminary data.</text>
</comment>
<dbReference type="Proteomes" id="UP001163823">
    <property type="component" value="Chromosome 5"/>
</dbReference>